<sequence length="164" mass="16339">MVTSMRTKVLVAAVSAGVVVALAGTAQAAAPAAATGSATVAAQEAPNPPGPVTGVSVVDPSQALSPQLWSGGTLSPQAGDDPNTGVVYMKSSGHRVFTLTCPADRPQLVPAATYRWHTGSAATVDIEATGGAGNASDPGWTRFDAHSTNAISGGHHGYAAIYCK</sequence>
<dbReference type="Proteomes" id="UP000239322">
    <property type="component" value="Unassembled WGS sequence"/>
</dbReference>
<protein>
    <recommendedName>
        <fullName evidence="4">Secreted protein</fullName>
    </recommendedName>
</protein>
<keyword evidence="1" id="KW-0732">Signal</keyword>
<accession>A0A2S9PTY8</accession>
<feature type="chain" id="PRO_5015679562" description="Secreted protein" evidence="1">
    <location>
        <begin position="29"/>
        <end position="164"/>
    </location>
</feature>
<name>A0A2S9PTY8_9ACTN</name>
<evidence type="ECO:0000313" key="2">
    <source>
        <dbReference type="EMBL" id="PRH77874.1"/>
    </source>
</evidence>
<proteinExistence type="predicted"/>
<organism evidence="2 3">
    <name type="scientific">Streptomyces solincola</name>
    <dbReference type="NCBI Taxonomy" id="2100817"/>
    <lineage>
        <taxon>Bacteria</taxon>
        <taxon>Bacillati</taxon>
        <taxon>Actinomycetota</taxon>
        <taxon>Actinomycetes</taxon>
        <taxon>Kitasatosporales</taxon>
        <taxon>Streptomycetaceae</taxon>
        <taxon>Streptomyces</taxon>
    </lineage>
</organism>
<gene>
    <name evidence="2" type="ORF">C6N75_17775</name>
</gene>
<dbReference type="AlphaFoldDB" id="A0A2S9PTY8"/>
<reference evidence="2 3" key="1">
    <citation type="submission" date="2018-03" db="EMBL/GenBank/DDBJ databases">
        <title>Novel Streptomyces sp. from soil.</title>
        <authorList>
            <person name="Tan G.Y.A."/>
            <person name="Lee Z.Y."/>
        </authorList>
    </citation>
    <scope>NUCLEOTIDE SEQUENCE [LARGE SCALE GENOMIC DNA]</scope>
    <source>
        <strain evidence="2 3">ST5x</strain>
    </source>
</reference>
<evidence type="ECO:0000256" key="1">
    <source>
        <dbReference type="SAM" id="SignalP"/>
    </source>
</evidence>
<comment type="caution">
    <text evidence="2">The sequence shown here is derived from an EMBL/GenBank/DDBJ whole genome shotgun (WGS) entry which is preliminary data.</text>
</comment>
<evidence type="ECO:0000313" key="3">
    <source>
        <dbReference type="Proteomes" id="UP000239322"/>
    </source>
</evidence>
<dbReference type="EMBL" id="PVLV01000270">
    <property type="protein sequence ID" value="PRH77874.1"/>
    <property type="molecule type" value="Genomic_DNA"/>
</dbReference>
<keyword evidence="3" id="KW-1185">Reference proteome</keyword>
<evidence type="ECO:0008006" key="4">
    <source>
        <dbReference type="Google" id="ProtNLM"/>
    </source>
</evidence>
<feature type="signal peptide" evidence="1">
    <location>
        <begin position="1"/>
        <end position="28"/>
    </location>
</feature>